<gene>
    <name evidence="12" type="primary">LOC132803588</name>
</gene>
<dbReference type="SUPFAM" id="SSF55486">
    <property type="entry name" value="Metalloproteases ('zincins'), catalytic domain"/>
    <property type="match status" value="1"/>
</dbReference>
<feature type="domain" description="Peptidase metallopeptidase" evidence="10">
    <location>
        <begin position="110"/>
        <end position="268"/>
    </location>
</feature>
<keyword evidence="5" id="KW-0732">Signal</keyword>
<dbReference type="SMART" id="SM00235">
    <property type="entry name" value="ZnMc"/>
    <property type="match status" value="1"/>
</dbReference>
<dbReference type="InterPro" id="IPR036365">
    <property type="entry name" value="PGBD-like_sf"/>
</dbReference>
<evidence type="ECO:0000256" key="2">
    <source>
        <dbReference type="ARBA" id="ARBA00009614"/>
    </source>
</evidence>
<dbReference type="PANTHER" id="PTHR10201:SF268">
    <property type="entry name" value="PEPTIDASE METALLOPEPTIDASE DOMAIN-CONTAINING PROTEIN"/>
    <property type="match status" value="1"/>
</dbReference>
<proteinExistence type="inferred from homology"/>
<keyword evidence="4" id="KW-0479">Metal-binding</keyword>
<dbReference type="Gene3D" id="3.40.390.10">
    <property type="entry name" value="Collagenase (Catalytic Domain)"/>
    <property type="match status" value="1"/>
</dbReference>
<comment type="cofactor">
    <cofactor evidence="1">
        <name>Zn(2+)</name>
        <dbReference type="ChEBI" id="CHEBI:29105"/>
    </cofactor>
</comment>
<reference evidence="12" key="1">
    <citation type="submission" date="2025-08" db="UniProtKB">
        <authorList>
            <consortium name="RefSeq"/>
        </authorList>
    </citation>
    <scope>IDENTIFICATION</scope>
    <source>
        <tissue evidence="12">Seedling</tissue>
    </source>
</reference>
<evidence type="ECO:0000313" key="12">
    <source>
        <dbReference type="RefSeq" id="XP_060672810.1"/>
    </source>
</evidence>
<dbReference type="InterPro" id="IPR002477">
    <property type="entry name" value="Peptidoglycan-bd-like"/>
</dbReference>
<keyword evidence="6" id="KW-0378">Hydrolase</keyword>
<dbReference type="GeneID" id="132803588"/>
<name>A0ABM4A7V7_ZIZJJ</name>
<dbReference type="PRINTS" id="PR00138">
    <property type="entry name" value="MATRIXIN"/>
</dbReference>
<keyword evidence="7" id="KW-0862">Zinc</keyword>
<dbReference type="RefSeq" id="XP_060672810.1">
    <property type="nucleotide sequence ID" value="XM_060816827.1"/>
</dbReference>
<keyword evidence="11" id="KW-1185">Reference proteome</keyword>
<evidence type="ECO:0000256" key="7">
    <source>
        <dbReference type="ARBA" id="ARBA00022833"/>
    </source>
</evidence>
<evidence type="ECO:0000259" key="10">
    <source>
        <dbReference type="SMART" id="SM00235"/>
    </source>
</evidence>
<dbReference type="Pfam" id="PF01471">
    <property type="entry name" value="PG_binding_1"/>
    <property type="match status" value="2"/>
</dbReference>
<dbReference type="InterPro" id="IPR001818">
    <property type="entry name" value="Pept_M10_metallopeptidase"/>
</dbReference>
<evidence type="ECO:0000256" key="8">
    <source>
        <dbReference type="ARBA" id="ARBA00023049"/>
    </source>
</evidence>
<comment type="similarity">
    <text evidence="2">Belongs to the peptidase M10A family. Matrix metalloproteinases (MMPs) subfamily.</text>
</comment>
<evidence type="ECO:0000256" key="5">
    <source>
        <dbReference type="ARBA" id="ARBA00022729"/>
    </source>
</evidence>
<evidence type="ECO:0000256" key="1">
    <source>
        <dbReference type="ARBA" id="ARBA00001947"/>
    </source>
</evidence>
<dbReference type="InterPro" id="IPR021190">
    <property type="entry name" value="Pept_M10A"/>
</dbReference>
<sequence>MGQTAKGIPELIRYLKRFGYLNKEYSPDDNNQELYDEVLESAVKLYQTFFKLNVTGKLDSETIEVMAKVRCGVPDNPVQVLSKKKQEAIHGKQKHKYLINIGADYAFFPGSPKWGYFELTYRIESSAEPVGGFTVEEFEDALGRAAIEWSDNSMFTIEEAAGGVEPSIRTGFHRGDHGDGFVFTNPTLAHAFAPSDGRMHFNADKHWSINDTLTRDQFDIVWTAIHELGHVLGLDHSVDPNAVMFPTVDPGTTKRNLGGDDIQVLLNMSSNAQSFEEVLTSLQGMSKGQTAQGLHEVRQYLYRFGYLNEKDITSLNDSNKDYFDDVLESALKRYQKYFGLNISGNLDSATIKLMAKPRCGVPDVMESDAGKCYLSGKFVN</sequence>
<evidence type="ECO:0000313" key="11">
    <source>
        <dbReference type="Proteomes" id="UP001652623"/>
    </source>
</evidence>
<dbReference type="PANTHER" id="PTHR10201">
    <property type="entry name" value="MATRIX METALLOPROTEINASE"/>
    <property type="match status" value="1"/>
</dbReference>
<dbReference type="InterPro" id="IPR024079">
    <property type="entry name" value="MetalloPept_cat_dom_sf"/>
</dbReference>
<dbReference type="InterPro" id="IPR036366">
    <property type="entry name" value="PGBDSf"/>
</dbReference>
<accession>A0ABM4A7V7</accession>
<dbReference type="InterPro" id="IPR021158">
    <property type="entry name" value="Pept_M10A_Zn_BS"/>
</dbReference>
<protein>
    <submittedName>
        <fullName evidence="12">Metalloendoproteinase 1-like</fullName>
    </submittedName>
</protein>
<evidence type="ECO:0000256" key="6">
    <source>
        <dbReference type="ARBA" id="ARBA00022801"/>
    </source>
</evidence>
<evidence type="ECO:0000256" key="4">
    <source>
        <dbReference type="ARBA" id="ARBA00022723"/>
    </source>
</evidence>
<dbReference type="Proteomes" id="UP001652623">
    <property type="component" value="Chromosome 4"/>
</dbReference>
<dbReference type="PROSITE" id="PS00546">
    <property type="entry name" value="CYSTEINE_SWITCH"/>
    <property type="match status" value="1"/>
</dbReference>
<dbReference type="InterPro" id="IPR006026">
    <property type="entry name" value="Peptidase_Metallo"/>
</dbReference>
<dbReference type="SUPFAM" id="SSF47090">
    <property type="entry name" value="PGBD-like"/>
    <property type="match status" value="2"/>
</dbReference>
<evidence type="ECO:0000256" key="9">
    <source>
        <dbReference type="ARBA" id="ARBA00023145"/>
    </source>
</evidence>
<keyword evidence="8" id="KW-0482">Metalloprotease</keyword>
<evidence type="ECO:0000256" key="3">
    <source>
        <dbReference type="ARBA" id="ARBA00022670"/>
    </source>
</evidence>
<dbReference type="Gene3D" id="1.10.101.10">
    <property type="entry name" value="PGBD-like superfamily/PGBD"/>
    <property type="match status" value="1"/>
</dbReference>
<dbReference type="Pfam" id="PF00413">
    <property type="entry name" value="Peptidase_M10"/>
    <property type="match status" value="1"/>
</dbReference>
<keyword evidence="3" id="KW-0645">Protease</keyword>
<organism evidence="11 12">
    <name type="scientific">Ziziphus jujuba</name>
    <name type="common">Chinese jujube</name>
    <name type="synonym">Ziziphus sativa</name>
    <dbReference type="NCBI Taxonomy" id="326968"/>
    <lineage>
        <taxon>Eukaryota</taxon>
        <taxon>Viridiplantae</taxon>
        <taxon>Streptophyta</taxon>
        <taxon>Embryophyta</taxon>
        <taxon>Tracheophyta</taxon>
        <taxon>Spermatophyta</taxon>
        <taxon>Magnoliopsida</taxon>
        <taxon>eudicotyledons</taxon>
        <taxon>Gunneridae</taxon>
        <taxon>Pentapetalae</taxon>
        <taxon>rosids</taxon>
        <taxon>fabids</taxon>
        <taxon>Rosales</taxon>
        <taxon>Rhamnaceae</taxon>
        <taxon>Paliureae</taxon>
        <taxon>Ziziphus</taxon>
    </lineage>
</organism>
<keyword evidence="9" id="KW-0865">Zymogen</keyword>